<dbReference type="Proteomes" id="UP000016927">
    <property type="component" value="Unassembled WGS sequence"/>
</dbReference>
<reference evidence="10 11" key="1">
    <citation type="journal article" date="2013" name="BMC Genomics">
        <title>Comparative genomics of parasitic silkworm microsporidia reveal an association between genome expansion and host adaptation.</title>
        <authorList>
            <person name="Pan G."/>
            <person name="Xu J."/>
            <person name="Li T."/>
            <person name="Xia Q."/>
            <person name="Liu S.L."/>
            <person name="Zhang G."/>
            <person name="Li S."/>
            <person name="Li C."/>
            <person name="Liu H."/>
            <person name="Yang L."/>
            <person name="Liu T."/>
            <person name="Zhang X."/>
            <person name="Wu Z."/>
            <person name="Fan W."/>
            <person name="Dang X."/>
            <person name="Xiang H."/>
            <person name="Tao M."/>
            <person name="Li Y."/>
            <person name="Hu J."/>
            <person name="Li Z."/>
            <person name="Lin L."/>
            <person name="Luo J."/>
            <person name="Geng L."/>
            <person name="Wang L."/>
            <person name="Long M."/>
            <person name="Wan Y."/>
            <person name="He N."/>
            <person name="Zhang Z."/>
            <person name="Lu C."/>
            <person name="Keeling P.J."/>
            <person name="Wang J."/>
            <person name="Xiang Z."/>
            <person name="Zhou Z."/>
        </authorList>
    </citation>
    <scope>NUCLEOTIDE SEQUENCE [LARGE SCALE GENOMIC DNA]</scope>
    <source>
        <strain evidence="11">CQ1 / CVCC 102059</strain>
    </source>
</reference>
<dbReference type="OMA" id="NIGRENM"/>
<gene>
    <name evidence="10" type="ORF">NBO_396g0002</name>
</gene>
<keyword evidence="4" id="KW-0805">Transcription regulation</keyword>
<comment type="function">
    <text evidence="7">Functions as a component of the DNA-binding general transcription factor complex TFIID. Binding of TFIID to a promoter (with or without TATA element) is the initial step in pre-initiation complex (PIC) formation. TFIID plays a key role in the regulation of gene expression by RNA polymerase II through different activities such as transcription activator interaction, core promoter recognition and selectivity, TFIIA and TFIIB interaction, chromatin modification (histone acetylation by TAF1), facilitation of DNA opening and initiation of transcription.</text>
</comment>
<feature type="domain" description="Transcription initiation factor TFIID component TAF4 C-terminal" evidence="9">
    <location>
        <begin position="85"/>
        <end position="314"/>
    </location>
</feature>
<keyword evidence="11" id="KW-1185">Reference proteome</keyword>
<comment type="subcellular location">
    <subcellularLocation>
        <location evidence="1">Nucleus</location>
    </subcellularLocation>
</comment>
<dbReference type="Pfam" id="PF05236">
    <property type="entry name" value="TAF4"/>
    <property type="match status" value="1"/>
</dbReference>
<evidence type="ECO:0000256" key="6">
    <source>
        <dbReference type="ARBA" id="ARBA00023242"/>
    </source>
</evidence>
<protein>
    <recommendedName>
        <fullName evidence="3">Transcription initiation factor TFIID subunit 4</fullName>
    </recommendedName>
    <alternativeName>
        <fullName evidence="8">TBP-associated factor 4</fullName>
    </alternativeName>
</protein>
<comment type="similarity">
    <text evidence="2">Belongs to the TAF4 family.</text>
</comment>
<dbReference type="CDD" id="cd08045">
    <property type="entry name" value="HFD_TAF4"/>
    <property type="match status" value="1"/>
</dbReference>
<dbReference type="AlphaFoldDB" id="R0MII2"/>
<dbReference type="OrthoDB" id="21060at2759"/>
<dbReference type="STRING" id="578461.R0MII2"/>
<dbReference type="GO" id="GO:0006352">
    <property type="term" value="P:DNA-templated transcription initiation"/>
    <property type="evidence" value="ECO:0007669"/>
    <property type="project" value="InterPro"/>
</dbReference>
<dbReference type="EMBL" id="KB909304">
    <property type="protein sequence ID" value="EOB12613.1"/>
    <property type="molecule type" value="Genomic_DNA"/>
</dbReference>
<organism evidence="10 11">
    <name type="scientific">Nosema bombycis (strain CQ1 / CVCC 102059)</name>
    <name type="common">Microsporidian parasite</name>
    <name type="synonym">Pebrine of silkworm</name>
    <dbReference type="NCBI Taxonomy" id="578461"/>
    <lineage>
        <taxon>Eukaryota</taxon>
        <taxon>Fungi</taxon>
        <taxon>Fungi incertae sedis</taxon>
        <taxon>Microsporidia</taxon>
        <taxon>Nosematidae</taxon>
        <taxon>Nosema</taxon>
    </lineage>
</organism>
<evidence type="ECO:0000256" key="1">
    <source>
        <dbReference type="ARBA" id="ARBA00004123"/>
    </source>
</evidence>
<dbReference type="HOGENOM" id="CLU_078328_0_0_1"/>
<evidence type="ECO:0000313" key="11">
    <source>
        <dbReference type="Proteomes" id="UP000016927"/>
    </source>
</evidence>
<evidence type="ECO:0000313" key="10">
    <source>
        <dbReference type="EMBL" id="EOB12613.1"/>
    </source>
</evidence>
<name>R0MII2_NOSB1</name>
<evidence type="ECO:0000256" key="5">
    <source>
        <dbReference type="ARBA" id="ARBA00023163"/>
    </source>
</evidence>
<sequence length="321" mass="38220">MFNRSFNPPFLPPPQMNRENFEKLPAEKKRIIEDAYFSAANRQITPTDFFSICKEALSQDEYDLIFSNTKKSNKEQQEDIKAEHLQDILQYSGVDLKEEADQIVKETEHNVGYYSYDDEDVNNQMYSLLNVKLFKEYVQKLGKTRGVFISEDSFLLLFFILKRKLLDLVDKLEQASKVRTEYGLNEFVIKINNDLTRQLWCLEQIEKAELEKLMINRDEDENKKKIKKNIHEREDLVVKKKMSNTIAMAALGTKQKSWMTDENTQISKDSTHFNSIYSPYDDKQIEKRISERSITMRDFIYVLERDKRYNKSIFTIQHYFR</sequence>
<keyword evidence="6" id="KW-0539">Nucleus</keyword>
<dbReference type="VEuPathDB" id="MicrosporidiaDB:NBO_396g0002"/>
<evidence type="ECO:0000256" key="2">
    <source>
        <dbReference type="ARBA" id="ARBA00006178"/>
    </source>
</evidence>
<keyword evidence="5" id="KW-0804">Transcription</keyword>
<proteinExistence type="inferred from homology"/>
<evidence type="ECO:0000256" key="8">
    <source>
        <dbReference type="ARBA" id="ARBA00031747"/>
    </source>
</evidence>
<dbReference type="GO" id="GO:0005669">
    <property type="term" value="C:transcription factor TFIID complex"/>
    <property type="evidence" value="ECO:0007669"/>
    <property type="project" value="InterPro"/>
</dbReference>
<evidence type="ECO:0000256" key="3">
    <source>
        <dbReference type="ARBA" id="ARBA00017306"/>
    </source>
</evidence>
<evidence type="ECO:0000256" key="7">
    <source>
        <dbReference type="ARBA" id="ARBA00025346"/>
    </source>
</evidence>
<evidence type="ECO:0000256" key="4">
    <source>
        <dbReference type="ARBA" id="ARBA00023015"/>
    </source>
</evidence>
<evidence type="ECO:0000259" key="9">
    <source>
        <dbReference type="Pfam" id="PF05236"/>
    </source>
</evidence>
<dbReference type="InterPro" id="IPR007900">
    <property type="entry name" value="TAF4_C"/>
</dbReference>
<accession>R0MII2</accession>